<dbReference type="RefSeq" id="WP_289831059.1">
    <property type="nucleotide sequence ID" value="NZ_JAUEDK010000032.1"/>
</dbReference>
<dbReference type="InterPro" id="IPR036291">
    <property type="entry name" value="NAD(P)-bd_dom_sf"/>
</dbReference>
<dbReference type="InterPro" id="IPR003361">
    <property type="entry name" value="Acetaldehyde_dehydrogenase"/>
</dbReference>
<keyword evidence="7" id="KW-1185">Reference proteome</keyword>
<sequence>MSEQKIPVAIIGSGNIGTDLMIKVMRKSKHLCMGAMVGIDPNSDGLARAARLDVPVTAEGVDGLTRLPNFKDIRIAFDATSAGAHARHNAVLQQHGIQVIDLTPAAIGPYVVPVVNLDGHLDSPNINMVTCGGQATIPMVKAVSRVATVHYAEIIASIASKSAGPGTRANIDEFTETTSRAIQEVGGAKKGKAIIILNPAEPPLMMRDTVYCLADLNADEDAIRASVKEMAEAVAAYVPGYRLKQEVQFDRFPADKPLNVPGVGRLPGLKVSIFLEVEGAAHYLPSYAGNLDIMTSAALAAADRFASLKLAHAATI</sequence>
<dbReference type="EMBL" id="JAUEDK010000032">
    <property type="protein sequence ID" value="MDN0076404.1"/>
    <property type="molecule type" value="Genomic_DNA"/>
</dbReference>
<dbReference type="Pfam" id="PF09290">
    <property type="entry name" value="AcetDehyd-dimer"/>
    <property type="match status" value="1"/>
</dbReference>
<comment type="catalytic activity">
    <reaction evidence="4">
        <text>acetaldehyde + NAD(+) + CoA = acetyl-CoA + NADH + H(+)</text>
        <dbReference type="Rhea" id="RHEA:23288"/>
        <dbReference type="ChEBI" id="CHEBI:15343"/>
        <dbReference type="ChEBI" id="CHEBI:15378"/>
        <dbReference type="ChEBI" id="CHEBI:57287"/>
        <dbReference type="ChEBI" id="CHEBI:57288"/>
        <dbReference type="ChEBI" id="CHEBI:57540"/>
        <dbReference type="ChEBI" id="CHEBI:57945"/>
        <dbReference type="EC" id="1.2.1.10"/>
    </reaction>
</comment>
<accession>A0ABT7XS83</accession>
<dbReference type="SUPFAM" id="SSF51735">
    <property type="entry name" value="NAD(P)-binding Rossmann-fold domains"/>
    <property type="match status" value="1"/>
</dbReference>
<keyword evidence="2 4" id="KW-0058">Aromatic hydrocarbons catabolism</keyword>
<feature type="binding site" evidence="4">
    <location>
        <begin position="162"/>
        <end position="170"/>
    </location>
    <ligand>
        <name>NAD(+)</name>
        <dbReference type="ChEBI" id="CHEBI:57540"/>
    </ligand>
</feature>
<dbReference type="InterPro" id="IPR000534">
    <property type="entry name" value="Semialdehyde_DH_NAD-bd"/>
</dbReference>
<evidence type="ECO:0000256" key="2">
    <source>
        <dbReference type="ARBA" id="ARBA00022797"/>
    </source>
</evidence>
<evidence type="ECO:0000256" key="4">
    <source>
        <dbReference type="HAMAP-Rule" id="MF_01657"/>
    </source>
</evidence>
<gene>
    <name evidence="6" type="ORF">QU481_16140</name>
</gene>
<feature type="binding site" evidence="4">
    <location>
        <begin position="13"/>
        <end position="16"/>
    </location>
    <ligand>
        <name>NAD(+)</name>
        <dbReference type="ChEBI" id="CHEBI:57540"/>
    </ligand>
</feature>
<feature type="domain" description="Semialdehyde dehydrogenase NAD-binding" evidence="5">
    <location>
        <begin position="7"/>
        <end position="123"/>
    </location>
</feature>
<feature type="binding site" evidence="4">
    <location>
        <position position="290"/>
    </location>
    <ligand>
        <name>NAD(+)</name>
        <dbReference type="ChEBI" id="CHEBI:57540"/>
    </ligand>
</feature>
<evidence type="ECO:0000313" key="6">
    <source>
        <dbReference type="EMBL" id="MDN0076404.1"/>
    </source>
</evidence>
<dbReference type="SMART" id="SM00859">
    <property type="entry name" value="Semialdhyde_dh"/>
    <property type="match status" value="1"/>
</dbReference>
<comment type="similarity">
    <text evidence="1 4">Belongs to the acetaldehyde dehydrogenase family.</text>
</comment>
<dbReference type="InterPro" id="IPR015426">
    <property type="entry name" value="Acetylaldehyde_DH_C"/>
</dbReference>
<protein>
    <recommendedName>
        <fullName evidence="4">Acetaldehyde dehydrogenase</fullName>
        <ecNumber evidence="4">1.2.1.10</ecNumber>
    </recommendedName>
    <alternativeName>
        <fullName evidence="4">Acetaldehyde dehydrogenase [acetylating]</fullName>
    </alternativeName>
</protein>
<comment type="caution">
    <text evidence="6">The sequence shown here is derived from an EMBL/GenBank/DDBJ whole genome shotgun (WGS) entry which is preliminary data.</text>
</comment>
<keyword evidence="3 4" id="KW-0520">NAD</keyword>
<dbReference type="GO" id="GO:0008774">
    <property type="term" value="F:acetaldehyde dehydrogenase (acetylating) activity"/>
    <property type="evidence" value="ECO:0007669"/>
    <property type="project" value="UniProtKB-EC"/>
</dbReference>
<evidence type="ECO:0000256" key="3">
    <source>
        <dbReference type="ARBA" id="ARBA00023027"/>
    </source>
</evidence>
<dbReference type="Pfam" id="PF01118">
    <property type="entry name" value="Semialdhyde_dh"/>
    <property type="match status" value="1"/>
</dbReference>
<dbReference type="Proteomes" id="UP001168540">
    <property type="component" value="Unassembled WGS sequence"/>
</dbReference>
<dbReference type="Gene3D" id="3.40.50.720">
    <property type="entry name" value="NAD(P)-binding Rossmann-like Domain"/>
    <property type="match status" value="1"/>
</dbReference>
<dbReference type="EC" id="1.2.1.10" evidence="4"/>
<proteinExistence type="inferred from homology"/>
<dbReference type="SUPFAM" id="SSF55347">
    <property type="entry name" value="Glyceraldehyde-3-phosphate dehydrogenase-like, C-terminal domain"/>
    <property type="match status" value="1"/>
</dbReference>
<dbReference type="NCBIfam" id="TIGR03215">
    <property type="entry name" value="ac_ald_DH_ac"/>
    <property type="match status" value="1"/>
</dbReference>
<evidence type="ECO:0000259" key="5">
    <source>
        <dbReference type="SMART" id="SM00859"/>
    </source>
</evidence>
<dbReference type="PIRSF" id="PIRSF015689">
    <property type="entry name" value="Actaldh_dh_actl"/>
    <property type="match status" value="1"/>
</dbReference>
<feature type="active site" description="Acyl-thioester intermediate" evidence="4">
    <location>
        <position position="131"/>
    </location>
</feature>
<dbReference type="NCBIfam" id="NF006157">
    <property type="entry name" value="PRK08300.1"/>
    <property type="match status" value="1"/>
</dbReference>
<organism evidence="6 7">
    <name type="scientific">Crenobacter oryzisoli</name>
    <dbReference type="NCBI Taxonomy" id="3056844"/>
    <lineage>
        <taxon>Bacteria</taxon>
        <taxon>Pseudomonadati</taxon>
        <taxon>Pseudomonadota</taxon>
        <taxon>Betaproteobacteria</taxon>
        <taxon>Neisseriales</taxon>
        <taxon>Neisseriaceae</taxon>
        <taxon>Crenobacter</taxon>
    </lineage>
</organism>
<evidence type="ECO:0000313" key="7">
    <source>
        <dbReference type="Proteomes" id="UP001168540"/>
    </source>
</evidence>
<name>A0ABT7XS83_9NEIS</name>
<dbReference type="HAMAP" id="MF_01657">
    <property type="entry name" value="Ac_ald_DH_ac"/>
    <property type="match status" value="1"/>
</dbReference>
<keyword evidence="4 6" id="KW-0560">Oxidoreductase</keyword>
<dbReference type="Gene3D" id="3.30.360.10">
    <property type="entry name" value="Dihydrodipicolinate Reductase, domain 2"/>
    <property type="match status" value="1"/>
</dbReference>
<dbReference type="CDD" id="cd23933">
    <property type="entry name" value="ALDH_C"/>
    <property type="match status" value="1"/>
</dbReference>
<evidence type="ECO:0000256" key="1">
    <source>
        <dbReference type="ARBA" id="ARBA00009244"/>
    </source>
</evidence>
<reference evidence="6" key="1">
    <citation type="submission" date="2023-06" db="EMBL/GenBank/DDBJ databases">
        <authorList>
            <person name="Zhang S."/>
        </authorList>
    </citation>
    <scope>NUCLEOTIDE SEQUENCE</scope>
    <source>
        <strain evidence="6">SG2303</strain>
    </source>
</reference>